<feature type="non-terminal residue" evidence="3">
    <location>
        <position position="1"/>
    </location>
</feature>
<feature type="compositionally biased region" description="Polar residues" evidence="2">
    <location>
        <begin position="140"/>
        <end position="165"/>
    </location>
</feature>
<dbReference type="EMBL" id="CAXKWB010000698">
    <property type="protein sequence ID" value="CAL4061905.1"/>
    <property type="molecule type" value="Genomic_DNA"/>
</dbReference>
<protein>
    <submittedName>
        <fullName evidence="3">Uncharacterized protein</fullName>
    </submittedName>
</protein>
<evidence type="ECO:0000313" key="4">
    <source>
        <dbReference type="Proteomes" id="UP001497623"/>
    </source>
</evidence>
<evidence type="ECO:0000256" key="1">
    <source>
        <dbReference type="SAM" id="Coils"/>
    </source>
</evidence>
<evidence type="ECO:0000313" key="3">
    <source>
        <dbReference type="EMBL" id="CAL4061905.1"/>
    </source>
</evidence>
<feature type="compositionally biased region" description="Low complexity" evidence="2">
    <location>
        <begin position="194"/>
        <end position="203"/>
    </location>
</feature>
<feature type="compositionally biased region" description="Basic and acidic residues" evidence="2">
    <location>
        <begin position="168"/>
        <end position="193"/>
    </location>
</feature>
<comment type="caution">
    <text evidence="3">The sequence shown here is derived from an EMBL/GenBank/DDBJ whole genome shotgun (WGS) entry which is preliminary data.</text>
</comment>
<evidence type="ECO:0000256" key="2">
    <source>
        <dbReference type="SAM" id="MobiDB-lite"/>
    </source>
</evidence>
<keyword evidence="1" id="KW-0175">Coiled coil</keyword>
<feature type="compositionally biased region" description="Basic and acidic residues" evidence="2">
    <location>
        <begin position="204"/>
        <end position="213"/>
    </location>
</feature>
<accession>A0AAV2PMG2</accession>
<gene>
    <name evidence="3" type="ORF">MNOR_LOCUS2315</name>
</gene>
<proteinExistence type="predicted"/>
<organism evidence="3 4">
    <name type="scientific">Meganyctiphanes norvegica</name>
    <name type="common">Northern krill</name>
    <name type="synonym">Thysanopoda norvegica</name>
    <dbReference type="NCBI Taxonomy" id="48144"/>
    <lineage>
        <taxon>Eukaryota</taxon>
        <taxon>Metazoa</taxon>
        <taxon>Ecdysozoa</taxon>
        <taxon>Arthropoda</taxon>
        <taxon>Crustacea</taxon>
        <taxon>Multicrustacea</taxon>
        <taxon>Malacostraca</taxon>
        <taxon>Eumalacostraca</taxon>
        <taxon>Eucarida</taxon>
        <taxon>Euphausiacea</taxon>
        <taxon>Euphausiidae</taxon>
        <taxon>Meganyctiphanes</taxon>
    </lineage>
</organism>
<reference evidence="3 4" key="1">
    <citation type="submission" date="2024-05" db="EMBL/GenBank/DDBJ databases">
        <authorList>
            <person name="Wallberg A."/>
        </authorList>
    </citation>
    <scope>NUCLEOTIDE SEQUENCE [LARGE SCALE GENOMIC DNA]</scope>
</reference>
<dbReference type="AlphaFoldDB" id="A0AAV2PMG2"/>
<feature type="compositionally biased region" description="Polar residues" evidence="2">
    <location>
        <begin position="93"/>
        <end position="102"/>
    </location>
</feature>
<dbReference type="Proteomes" id="UP001497623">
    <property type="component" value="Unassembled WGS sequence"/>
</dbReference>
<feature type="coiled-coil region" evidence="1">
    <location>
        <begin position="266"/>
        <end position="293"/>
    </location>
</feature>
<sequence>DTVHDLASMRLSPGELARKLASRQSSNLVVARAQLLEQSRGVGHRGINLPPSLAARLQAARTQSVESIIAQSHATLVASQQLRQIDEGDIIRTQASRTQHSPRSPRRYGADSNMQPIPENDLELGNNLTSSEANAVGAGSTVSPAGSAKNSPAHSLRSRSPQITVSFEGKEQTAVHDGDEDDHCAITESRDDSGGTSSSSQHEGSSDAKESPAHKVPLGPGSPAAQRAKERKVAAERAAQAQATRTSLDHTIQMVVHTCEELWVQLEEERVTREELQKQLQQQGNVITTLTTELLQIQDQQEAILQEVSEARASGLWGSYPTEELDPILSRMEHMSHRTYNIMTRSAPAGLTAYVPQVVPAATSYFPHRQITAIPPHLQQNHYYHYYL</sequence>
<feature type="region of interest" description="Disordered" evidence="2">
    <location>
        <begin position="91"/>
        <end position="231"/>
    </location>
</feature>
<keyword evidence="4" id="KW-1185">Reference proteome</keyword>
<name>A0AAV2PMG2_MEGNR</name>